<evidence type="ECO:0000313" key="1">
    <source>
        <dbReference type="EMBL" id="QHW31036.1"/>
    </source>
</evidence>
<dbReference type="RefSeq" id="WP_162639845.1">
    <property type="nucleotide sequence ID" value="NZ_CP048286.1"/>
</dbReference>
<sequence>MRNSRQIIGAATIAAIAVCALAGFFEAAKLKAFASRQLHAVFDPHKDEIPQPFVVSDGNAIPTKQSTYCWGNRGCADYAGGYDTSLNATAAVVKAGAPIDVSFAYKPIPAKVEVTQYFENRAGSGVPLTGGRYHAPTEPGLYYYGISAYWTSADGKYSAGDTSVVYAIRVQ</sequence>
<proteinExistence type="predicted"/>
<dbReference type="AlphaFoldDB" id="A0A6C0NYL5"/>
<evidence type="ECO:0000313" key="2">
    <source>
        <dbReference type="Proteomes" id="UP000479114"/>
    </source>
</evidence>
<organism evidence="1 2">
    <name type="scientific">Paenibacillus rhizovicinus</name>
    <dbReference type="NCBI Taxonomy" id="2704463"/>
    <lineage>
        <taxon>Bacteria</taxon>
        <taxon>Bacillati</taxon>
        <taxon>Bacillota</taxon>
        <taxon>Bacilli</taxon>
        <taxon>Bacillales</taxon>
        <taxon>Paenibacillaceae</taxon>
        <taxon>Paenibacillus</taxon>
    </lineage>
</organism>
<reference evidence="1 2" key="1">
    <citation type="submission" date="2020-02" db="EMBL/GenBank/DDBJ databases">
        <title>Paenibacillus sp. nov., isolated from rhizosphere soil of tomato.</title>
        <authorList>
            <person name="Weon H.-Y."/>
            <person name="Lee S.A."/>
        </authorList>
    </citation>
    <scope>NUCLEOTIDE SEQUENCE [LARGE SCALE GENOMIC DNA]</scope>
    <source>
        <strain evidence="1 2">14171R-81</strain>
    </source>
</reference>
<dbReference type="EMBL" id="CP048286">
    <property type="protein sequence ID" value="QHW31036.1"/>
    <property type="molecule type" value="Genomic_DNA"/>
</dbReference>
<keyword evidence="2" id="KW-1185">Reference proteome</keyword>
<dbReference type="KEGG" id="prz:GZH47_09325"/>
<protein>
    <submittedName>
        <fullName evidence="1">Uncharacterized protein</fullName>
    </submittedName>
</protein>
<gene>
    <name evidence="1" type="ORF">GZH47_09325</name>
</gene>
<dbReference type="Proteomes" id="UP000479114">
    <property type="component" value="Chromosome"/>
</dbReference>
<accession>A0A6C0NYL5</accession>
<name>A0A6C0NYL5_9BACL</name>